<name>A0A6P2BPE4_9ACTN</name>
<organism evidence="3 4">
    <name type="scientific">Trebonia kvetii</name>
    <dbReference type="NCBI Taxonomy" id="2480626"/>
    <lineage>
        <taxon>Bacteria</taxon>
        <taxon>Bacillati</taxon>
        <taxon>Actinomycetota</taxon>
        <taxon>Actinomycetes</taxon>
        <taxon>Streptosporangiales</taxon>
        <taxon>Treboniaceae</taxon>
        <taxon>Trebonia</taxon>
    </lineage>
</organism>
<dbReference type="InterPro" id="IPR050300">
    <property type="entry name" value="GDXG_lipolytic_enzyme"/>
</dbReference>
<dbReference type="InterPro" id="IPR029058">
    <property type="entry name" value="AB_hydrolase_fold"/>
</dbReference>
<accession>A0A6P2BPE4</accession>
<sequence length="264" mass="26979">MTRRGGGVAGRPADNGRVVHRYGADPSQFGELSLPDGKPLGTVVVIHGGFWRARYDLSLGRPLAADLAGRGYAAWNLEYRRALAGGGWPGTFEDVAAGIDLLASLPVDTGRVVVVGHSAGGHLAAWAVGRGKLPAGAPGANPKVAVTGVVSQAGVLALADCARQRVGDTAALDLMGGGPDEMPAEYRLADPIAAVPPSAPVLCLHSRGDDNVPYSYSERYVAAATAAGGQARLIELRGDHFTLIDPATPDWAAVIAALPGLLAG</sequence>
<dbReference type="AlphaFoldDB" id="A0A6P2BPE4"/>
<dbReference type="EMBL" id="RPFW01000008">
    <property type="protein sequence ID" value="TVZ00854.1"/>
    <property type="molecule type" value="Genomic_DNA"/>
</dbReference>
<dbReference type="Gene3D" id="3.40.50.1820">
    <property type="entry name" value="alpha/beta hydrolase"/>
    <property type="match status" value="1"/>
</dbReference>
<dbReference type="PANTHER" id="PTHR48081">
    <property type="entry name" value="AB HYDROLASE SUPERFAMILY PROTEIN C4A8.06C"/>
    <property type="match status" value="1"/>
</dbReference>
<dbReference type="GO" id="GO:0016787">
    <property type="term" value="F:hydrolase activity"/>
    <property type="evidence" value="ECO:0007669"/>
    <property type="project" value="UniProtKB-KW"/>
</dbReference>
<gene>
    <name evidence="3" type="ORF">EAS64_36535</name>
</gene>
<evidence type="ECO:0000256" key="1">
    <source>
        <dbReference type="ARBA" id="ARBA00022801"/>
    </source>
</evidence>
<feature type="domain" description="BD-FAE-like" evidence="2">
    <location>
        <begin position="38"/>
        <end position="219"/>
    </location>
</feature>
<reference evidence="3 4" key="1">
    <citation type="submission" date="2018-11" db="EMBL/GenBank/DDBJ databases">
        <title>Trebonia kvetii gen.nov., sp.nov., a novel acidophilic actinobacterium, and proposal of the new actinobacterial family Treboniaceae fam. nov.</title>
        <authorList>
            <person name="Rapoport D."/>
            <person name="Sagova-Mareckova M."/>
            <person name="Sedlacek I."/>
            <person name="Provaznik J."/>
            <person name="Kralova S."/>
            <person name="Pavlinic D."/>
            <person name="Benes V."/>
            <person name="Kopecky J."/>
        </authorList>
    </citation>
    <scope>NUCLEOTIDE SEQUENCE [LARGE SCALE GENOMIC DNA]</scope>
    <source>
        <strain evidence="3 4">15Tr583</strain>
    </source>
</reference>
<dbReference type="Proteomes" id="UP000460272">
    <property type="component" value="Unassembled WGS sequence"/>
</dbReference>
<evidence type="ECO:0000313" key="3">
    <source>
        <dbReference type="EMBL" id="TVZ00854.1"/>
    </source>
</evidence>
<evidence type="ECO:0000313" key="4">
    <source>
        <dbReference type="Proteomes" id="UP000460272"/>
    </source>
</evidence>
<keyword evidence="4" id="KW-1185">Reference proteome</keyword>
<dbReference type="OrthoDB" id="255603at2"/>
<keyword evidence="1 3" id="KW-0378">Hydrolase</keyword>
<dbReference type="InterPro" id="IPR049492">
    <property type="entry name" value="BD-FAE-like_dom"/>
</dbReference>
<dbReference type="PANTHER" id="PTHR48081:SF33">
    <property type="entry name" value="KYNURENINE FORMAMIDASE"/>
    <property type="match status" value="1"/>
</dbReference>
<dbReference type="SUPFAM" id="SSF53474">
    <property type="entry name" value="alpha/beta-Hydrolases"/>
    <property type="match status" value="1"/>
</dbReference>
<comment type="caution">
    <text evidence="3">The sequence shown here is derived from an EMBL/GenBank/DDBJ whole genome shotgun (WGS) entry which is preliminary data.</text>
</comment>
<dbReference type="Pfam" id="PF20434">
    <property type="entry name" value="BD-FAE"/>
    <property type="match status" value="1"/>
</dbReference>
<protein>
    <submittedName>
        <fullName evidence="3">Alpha/beta hydrolase</fullName>
    </submittedName>
</protein>
<evidence type="ECO:0000259" key="2">
    <source>
        <dbReference type="Pfam" id="PF20434"/>
    </source>
</evidence>
<proteinExistence type="predicted"/>